<feature type="transmembrane region" description="Helical" evidence="1">
    <location>
        <begin position="24"/>
        <end position="46"/>
    </location>
</feature>
<evidence type="ECO:0000313" key="3">
    <source>
        <dbReference type="Proteomes" id="UP001258017"/>
    </source>
</evidence>
<keyword evidence="1" id="KW-0472">Membrane</keyword>
<reference evidence="2" key="2">
    <citation type="journal article" date="2023" name="Commun. Biol.">
        <title>Intrasexual cuticular hydrocarbon dimorphism in a wasp sheds light on hydrocarbon biosynthesis genes in Hymenoptera.</title>
        <authorList>
            <person name="Moris V.C."/>
            <person name="Podsiadlowski L."/>
            <person name="Martin S."/>
            <person name="Oeyen J.P."/>
            <person name="Donath A."/>
            <person name="Petersen M."/>
            <person name="Wilbrandt J."/>
            <person name="Misof B."/>
            <person name="Liedtke D."/>
            <person name="Thamm M."/>
            <person name="Scheiner R."/>
            <person name="Schmitt T."/>
            <person name="Niehuis O."/>
        </authorList>
    </citation>
    <scope>NUCLEOTIDE SEQUENCE</scope>
    <source>
        <strain evidence="2">GBR_01_08_01A</strain>
    </source>
</reference>
<accession>A0AAD9R9D8</accession>
<evidence type="ECO:0000313" key="2">
    <source>
        <dbReference type="EMBL" id="KAK2575517.1"/>
    </source>
</evidence>
<protein>
    <submittedName>
        <fullName evidence="2">Uncharacterized protein</fullName>
    </submittedName>
</protein>
<keyword evidence="3" id="KW-1185">Reference proteome</keyword>
<dbReference type="AlphaFoldDB" id="A0AAD9R9D8"/>
<gene>
    <name evidence="2" type="ORF">KPH14_011238</name>
</gene>
<comment type="caution">
    <text evidence="2">The sequence shown here is derived from an EMBL/GenBank/DDBJ whole genome shotgun (WGS) entry which is preliminary data.</text>
</comment>
<organism evidence="2 3">
    <name type="scientific">Odynerus spinipes</name>
    <dbReference type="NCBI Taxonomy" id="1348599"/>
    <lineage>
        <taxon>Eukaryota</taxon>
        <taxon>Metazoa</taxon>
        <taxon>Ecdysozoa</taxon>
        <taxon>Arthropoda</taxon>
        <taxon>Hexapoda</taxon>
        <taxon>Insecta</taxon>
        <taxon>Pterygota</taxon>
        <taxon>Neoptera</taxon>
        <taxon>Endopterygota</taxon>
        <taxon>Hymenoptera</taxon>
        <taxon>Apocrita</taxon>
        <taxon>Aculeata</taxon>
        <taxon>Vespoidea</taxon>
        <taxon>Vespidae</taxon>
        <taxon>Eumeninae</taxon>
        <taxon>Odynerus</taxon>
    </lineage>
</organism>
<keyword evidence="1" id="KW-0812">Transmembrane</keyword>
<proteinExistence type="predicted"/>
<sequence length="119" mass="13793">MQRTCPSKICVYPSKSVRKTKAQIFFKTTGFLLKSAIVVTLLYWMYTDGTLPFFPDIDRINIPRLQNAKYSLVQKYNHAVLKIMDILVGAPQMVYQKFMSILYTQERTAEEEVDSVEIS</sequence>
<dbReference type="EMBL" id="JAIFRP010004413">
    <property type="protein sequence ID" value="KAK2575517.1"/>
    <property type="molecule type" value="Genomic_DNA"/>
</dbReference>
<name>A0AAD9R9D8_9HYME</name>
<dbReference type="Proteomes" id="UP001258017">
    <property type="component" value="Unassembled WGS sequence"/>
</dbReference>
<keyword evidence="1" id="KW-1133">Transmembrane helix</keyword>
<reference evidence="2" key="1">
    <citation type="submission" date="2021-08" db="EMBL/GenBank/DDBJ databases">
        <authorList>
            <person name="Misof B."/>
            <person name="Oliver O."/>
            <person name="Podsiadlowski L."/>
            <person name="Donath A."/>
            <person name="Peters R."/>
            <person name="Mayer C."/>
            <person name="Rust J."/>
            <person name="Gunkel S."/>
            <person name="Lesny P."/>
            <person name="Martin S."/>
            <person name="Oeyen J.P."/>
            <person name="Petersen M."/>
            <person name="Panagiotis P."/>
            <person name="Wilbrandt J."/>
            <person name="Tanja T."/>
        </authorList>
    </citation>
    <scope>NUCLEOTIDE SEQUENCE</scope>
    <source>
        <strain evidence="2">GBR_01_08_01A</strain>
        <tissue evidence="2">Thorax + abdomen</tissue>
    </source>
</reference>
<evidence type="ECO:0000256" key="1">
    <source>
        <dbReference type="SAM" id="Phobius"/>
    </source>
</evidence>